<dbReference type="GO" id="GO:0016114">
    <property type="term" value="P:terpenoid biosynthetic process"/>
    <property type="evidence" value="ECO:0007669"/>
    <property type="project" value="InterPro"/>
</dbReference>
<feature type="coiled-coil region" evidence="4">
    <location>
        <begin position="38"/>
        <end position="65"/>
    </location>
</feature>
<dbReference type="GO" id="GO:0010333">
    <property type="term" value="F:terpene synthase activity"/>
    <property type="evidence" value="ECO:0007669"/>
    <property type="project" value="InterPro"/>
</dbReference>
<dbReference type="InterPro" id="IPR036965">
    <property type="entry name" value="Terpene_synth_N_sf"/>
</dbReference>
<accession>A0A978W3T0</accession>
<dbReference type="InterPro" id="IPR008949">
    <property type="entry name" value="Isoprenoid_synthase_dom_sf"/>
</dbReference>
<evidence type="ECO:0000259" key="5">
    <source>
        <dbReference type="Pfam" id="PF01397"/>
    </source>
</evidence>
<evidence type="ECO:0000256" key="2">
    <source>
        <dbReference type="ARBA" id="ARBA00022842"/>
    </source>
</evidence>
<evidence type="ECO:0000256" key="3">
    <source>
        <dbReference type="ARBA" id="ARBA00023239"/>
    </source>
</evidence>
<protein>
    <recommendedName>
        <fullName evidence="5">Terpene synthase N-terminal domain-containing protein</fullName>
    </recommendedName>
</protein>
<dbReference type="InterPro" id="IPR050148">
    <property type="entry name" value="Terpene_synthase-like"/>
</dbReference>
<evidence type="ECO:0000256" key="1">
    <source>
        <dbReference type="ARBA" id="ARBA00001946"/>
    </source>
</evidence>
<evidence type="ECO:0000313" key="7">
    <source>
        <dbReference type="Proteomes" id="UP000813462"/>
    </source>
</evidence>
<sequence length="145" mass="17196">MSEQQVSDILFQSNVKRPIADYVPGFWGDLFLNYDFDEMAHDRRKQRLEELKEEVRRELLAYADHPLKQMSLIDVIQCLDVGYHFETEIEEALRGVYILYTSNHYNHEDENLYNVSLFFRILRQNGFKVSSGKSVIVSKLRMRSV</sequence>
<dbReference type="EMBL" id="JAEACU010000001">
    <property type="protein sequence ID" value="KAH7546614.1"/>
    <property type="molecule type" value="Genomic_DNA"/>
</dbReference>
<name>A0A978W3T0_ZIZJJ</name>
<dbReference type="AlphaFoldDB" id="A0A978W3T0"/>
<gene>
    <name evidence="6" type="ORF">FEM48_Zijuj01G0219800</name>
</gene>
<evidence type="ECO:0000256" key="4">
    <source>
        <dbReference type="SAM" id="Coils"/>
    </source>
</evidence>
<dbReference type="SUPFAM" id="SSF48239">
    <property type="entry name" value="Terpenoid cyclases/Protein prenyltransferases"/>
    <property type="match status" value="1"/>
</dbReference>
<comment type="caution">
    <text evidence="6">The sequence shown here is derived from an EMBL/GenBank/DDBJ whole genome shotgun (WGS) entry which is preliminary data.</text>
</comment>
<keyword evidence="2" id="KW-0460">Magnesium</keyword>
<dbReference type="PANTHER" id="PTHR31225">
    <property type="entry name" value="OS04G0344100 PROTEIN-RELATED"/>
    <property type="match status" value="1"/>
</dbReference>
<dbReference type="Proteomes" id="UP000813462">
    <property type="component" value="Unassembled WGS sequence"/>
</dbReference>
<feature type="domain" description="Terpene synthase N-terminal" evidence="5">
    <location>
        <begin position="27"/>
        <end position="131"/>
    </location>
</feature>
<dbReference type="Pfam" id="PF01397">
    <property type="entry name" value="Terpene_synth"/>
    <property type="match status" value="1"/>
</dbReference>
<dbReference type="InterPro" id="IPR008930">
    <property type="entry name" value="Terpenoid_cyclase/PrenylTrfase"/>
</dbReference>
<dbReference type="PANTHER" id="PTHR31225:SF93">
    <property type="entry name" value="ALPHA-HUMULENE_(-)-(E)-BETA-CARYOPHYLLENE SYNTHASE"/>
    <property type="match status" value="1"/>
</dbReference>
<organism evidence="6 7">
    <name type="scientific">Ziziphus jujuba var. spinosa</name>
    <dbReference type="NCBI Taxonomy" id="714518"/>
    <lineage>
        <taxon>Eukaryota</taxon>
        <taxon>Viridiplantae</taxon>
        <taxon>Streptophyta</taxon>
        <taxon>Embryophyta</taxon>
        <taxon>Tracheophyta</taxon>
        <taxon>Spermatophyta</taxon>
        <taxon>Magnoliopsida</taxon>
        <taxon>eudicotyledons</taxon>
        <taxon>Gunneridae</taxon>
        <taxon>Pentapetalae</taxon>
        <taxon>rosids</taxon>
        <taxon>fabids</taxon>
        <taxon>Rosales</taxon>
        <taxon>Rhamnaceae</taxon>
        <taxon>Paliureae</taxon>
        <taxon>Ziziphus</taxon>
    </lineage>
</organism>
<dbReference type="Gene3D" id="1.10.600.10">
    <property type="entry name" value="Farnesyl Diphosphate Synthase"/>
    <property type="match status" value="1"/>
</dbReference>
<evidence type="ECO:0000313" key="6">
    <source>
        <dbReference type="EMBL" id="KAH7546614.1"/>
    </source>
</evidence>
<dbReference type="InterPro" id="IPR001906">
    <property type="entry name" value="Terpene_synth_N"/>
</dbReference>
<keyword evidence="4" id="KW-0175">Coiled coil</keyword>
<comment type="cofactor">
    <cofactor evidence="1">
        <name>Mg(2+)</name>
        <dbReference type="ChEBI" id="CHEBI:18420"/>
    </cofactor>
</comment>
<keyword evidence="3" id="KW-0456">Lyase</keyword>
<dbReference type="Gene3D" id="1.50.10.130">
    <property type="entry name" value="Terpene synthase, N-terminal domain"/>
    <property type="match status" value="1"/>
</dbReference>
<reference evidence="6" key="1">
    <citation type="journal article" date="2021" name="Front. Plant Sci.">
        <title>Chromosome-Scale Genome Assembly for Chinese Sour Jujube and Insights Into Its Genome Evolution and Domestication Signature.</title>
        <authorList>
            <person name="Shen L.-Y."/>
            <person name="Luo H."/>
            <person name="Wang X.-L."/>
            <person name="Wang X.-M."/>
            <person name="Qiu X.-J."/>
            <person name="Liu H."/>
            <person name="Zhou S.-S."/>
            <person name="Jia K.-H."/>
            <person name="Nie S."/>
            <person name="Bao Y.-T."/>
            <person name="Zhang R.-G."/>
            <person name="Yun Q.-Z."/>
            <person name="Chai Y.-H."/>
            <person name="Lu J.-Y."/>
            <person name="Li Y."/>
            <person name="Zhao S.-W."/>
            <person name="Mao J.-F."/>
            <person name="Jia S.-G."/>
            <person name="Mao Y.-M."/>
        </authorList>
    </citation>
    <scope>NUCLEOTIDE SEQUENCE</scope>
    <source>
        <strain evidence="6">AT0</strain>
        <tissue evidence="6">Leaf</tissue>
    </source>
</reference>
<proteinExistence type="predicted"/>